<dbReference type="STRING" id="304371.MCP_0632"/>
<dbReference type="SUPFAM" id="SSF55021">
    <property type="entry name" value="ACT-like"/>
    <property type="match status" value="1"/>
</dbReference>
<keyword evidence="3" id="KW-1185">Reference proteome</keyword>
<evidence type="ECO:0000313" key="3">
    <source>
        <dbReference type="Proteomes" id="UP000001882"/>
    </source>
</evidence>
<organism evidence="2 3">
    <name type="scientific">Methanocella paludicola (strain DSM 17711 / JCM 13418 / NBRC 101707 / SANAE)</name>
    <dbReference type="NCBI Taxonomy" id="304371"/>
    <lineage>
        <taxon>Archaea</taxon>
        <taxon>Methanobacteriati</taxon>
        <taxon>Methanobacteriota</taxon>
        <taxon>Stenosarchaea group</taxon>
        <taxon>Methanomicrobia</taxon>
        <taxon>Methanocellales</taxon>
        <taxon>Methanocellaceae</taxon>
        <taxon>Methanocella</taxon>
    </lineage>
</organism>
<accession>D1YW82</accession>
<reference evidence="2 3" key="2">
    <citation type="journal article" date="2008" name="Int. J. Syst. Evol. Microbiol.">
        <title>Methanocella paludicola gen. nov., sp. nov., a methane-producing archaeon, the first isolate of the lineage 'Rice Cluster I', and proposal of the new archaeal order Methanocellales ord. nov.</title>
        <authorList>
            <person name="Sakai S."/>
            <person name="Imachi H."/>
            <person name="Hanada S."/>
            <person name="Ohashi A."/>
            <person name="Harada H."/>
            <person name="Kamagata Y."/>
        </authorList>
    </citation>
    <scope>NUCLEOTIDE SEQUENCE [LARGE SCALE GENOMIC DNA]</scope>
    <source>
        <strain evidence="3">DSM 17711 / JCM 13418 / NBRC 101707 / SANAE</strain>
    </source>
</reference>
<reference evidence="3" key="3">
    <citation type="journal article" date="2011" name="PLoS ONE">
        <title>Genome sequence of a mesophilic hydrogenotrophic methanogen Methanocella paludicola, the first cultivated representative of the order Methanocellales.</title>
        <authorList>
            <person name="Sakai S."/>
            <person name="Takaki Y."/>
            <person name="Shimamura S."/>
            <person name="Sekine M."/>
            <person name="Tajima T."/>
            <person name="Kosugi H."/>
            <person name="Ichikawa N."/>
            <person name="Tasumi E."/>
            <person name="Hiraki A.T."/>
            <person name="Shimizu A."/>
            <person name="Kato Y."/>
            <person name="Nishiko R."/>
            <person name="Mori K."/>
            <person name="Fujita N."/>
            <person name="Imachi H."/>
            <person name="Takai K."/>
        </authorList>
    </citation>
    <scope>NUCLEOTIDE SEQUENCE [LARGE SCALE GENOMIC DNA]</scope>
    <source>
        <strain evidence="3">DSM 17711 / JCM 13418 / NBRC 101707 / SANAE</strain>
    </source>
</reference>
<dbReference type="PROSITE" id="PS51671">
    <property type="entry name" value="ACT"/>
    <property type="match status" value="1"/>
</dbReference>
<dbReference type="Pfam" id="PF22629">
    <property type="entry name" value="ACT_AHAS_ss"/>
    <property type="match status" value="1"/>
</dbReference>
<dbReference type="InterPro" id="IPR040537">
    <property type="entry name" value="DUF5612"/>
</dbReference>
<feature type="domain" description="ACT" evidence="1">
    <location>
        <begin position="153"/>
        <end position="229"/>
    </location>
</feature>
<dbReference type="RefSeq" id="WP_012899384.1">
    <property type="nucleotide sequence ID" value="NC_013665.1"/>
</dbReference>
<dbReference type="AlphaFoldDB" id="D1YW82"/>
<dbReference type="Pfam" id="PF18462">
    <property type="entry name" value="DUF5612"/>
    <property type="match status" value="1"/>
</dbReference>
<dbReference type="Gene3D" id="3.30.70.260">
    <property type="match status" value="1"/>
</dbReference>
<sequence>MAYRYNSQEMKGAMEAVIDKIEQGCELKEYFISGLQHVYRVDGQYLLVLRYSKNKDGHFYFSIPQEFLYNPTIKHLVLVCEKPDNAIVLPASQIADLLEDIEPGEKGWTLDVYDKEGWELKIARTEKVLYVDNYVNEYELIYSRSAMSTGKTALNLFCKDKPGVLRDVAGMVAKHGGNITYTQQFIVDKGDREGQSNVYMEVENVKDIDDLVKALEKLSLVQEVTLHPPLDRIYGSRVIIIGGGAQVAQVAVGAINEADRHNIRGERISVDTIPLVGEDTLADAVEAVKRLHRAQILVLAGSIMGGSISEEIKKLHREGIPVISLNMAGSVPDYADLVVTDPIQAGTFAVMHVAKTAVFDIDRVRGKKF</sequence>
<proteinExistence type="predicted"/>
<evidence type="ECO:0000259" key="1">
    <source>
        <dbReference type="PROSITE" id="PS51671"/>
    </source>
</evidence>
<dbReference type="InterPro" id="IPR011006">
    <property type="entry name" value="CheY-like_superfamily"/>
</dbReference>
<evidence type="ECO:0000313" key="2">
    <source>
        <dbReference type="EMBL" id="BAI60704.1"/>
    </source>
</evidence>
<gene>
    <name evidence="2" type="ordered locus">MCP_0632</name>
</gene>
<dbReference type="InParanoid" id="D1YW82"/>
<dbReference type="CDD" id="cd04874">
    <property type="entry name" value="ACT_Af1403"/>
    <property type="match status" value="1"/>
</dbReference>
<dbReference type="InterPro" id="IPR054480">
    <property type="entry name" value="AHAS_small-like_ACT"/>
</dbReference>
<dbReference type="GeneID" id="8680689"/>
<dbReference type="EMBL" id="AP011532">
    <property type="protein sequence ID" value="BAI60704.1"/>
    <property type="molecule type" value="Genomic_DNA"/>
</dbReference>
<dbReference type="Gene3D" id="3.40.50.10550">
    <property type="entry name" value="Hypothetical protein af1403, domain 2"/>
    <property type="match status" value="1"/>
</dbReference>
<dbReference type="KEGG" id="mpd:MCP_0632"/>
<dbReference type="OrthoDB" id="146838at2157"/>
<name>D1YW82_METPS</name>
<dbReference type="InterPro" id="IPR045865">
    <property type="entry name" value="ACT-like_dom_sf"/>
</dbReference>
<dbReference type="eggNOG" id="arCOG00813">
    <property type="taxonomic scope" value="Archaea"/>
</dbReference>
<dbReference type="SUPFAM" id="SSF52172">
    <property type="entry name" value="CheY-like"/>
    <property type="match status" value="1"/>
</dbReference>
<reference evidence="2 3" key="1">
    <citation type="journal article" date="2007" name="Appl. Environ. Microbiol.">
        <title>Isolation of key methanogens for global methane emission from rice paddy fields: a novel isolate affiliated with the clone cluster rice cluster I.</title>
        <authorList>
            <person name="Sakai S."/>
            <person name="Imachi H."/>
            <person name="Sekiguchi Y."/>
            <person name="Ohashi A."/>
            <person name="Harada H."/>
            <person name="Kamagata Y."/>
        </authorList>
    </citation>
    <scope>NUCLEOTIDE SEQUENCE [LARGE SCALE GENOMIC DNA]</scope>
    <source>
        <strain evidence="3">DSM 17711 / JCM 13418 / NBRC 101707 / SANAE</strain>
    </source>
</reference>
<dbReference type="InterPro" id="IPR002912">
    <property type="entry name" value="ACT_dom"/>
</dbReference>
<protein>
    <recommendedName>
        <fullName evidence="1">ACT domain-containing protein</fullName>
    </recommendedName>
</protein>
<dbReference type="Proteomes" id="UP000001882">
    <property type="component" value="Chromosome"/>
</dbReference>